<dbReference type="Pfam" id="PF00583">
    <property type="entry name" value="Acetyltransf_1"/>
    <property type="match status" value="1"/>
</dbReference>
<comment type="caution">
    <text evidence="2">The sequence shown here is derived from an EMBL/GenBank/DDBJ whole genome shotgun (WGS) entry which is preliminary data.</text>
</comment>
<sequence length="177" mass="19592">MSVEWVRLKLDLETFEDARFEPYLRRCRQAGVEFTTMAAVGDTAQHRRALYELNKTCSADIPGRGAFYTFDEYLRQRVDTPTYDPQGVVLALDGATWIGMAATTIRPEGHAFSEMTGVLAGYRGRGISLAMKLLTVGYARSAGVRWLRTLHHPGNASAIGMNRRLGFVDDAPSTTTA</sequence>
<dbReference type="EMBL" id="JBFAEG010000044">
    <property type="protein sequence ID" value="MEU5713033.1"/>
    <property type="molecule type" value="Genomic_DNA"/>
</dbReference>
<proteinExistence type="predicted"/>
<evidence type="ECO:0000259" key="1">
    <source>
        <dbReference type="PROSITE" id="PS51186"/>
    </source>
</evidence>
<dbReference type="RefSeq" id="WP_030656758.1">
    <property type="nucleotide sequence ID" value="NZ_JBEXDP010000010.1"/>
</dbReference>
<name>A0ABV3AM60_9ACTN</name>
<evidence type="ECO:0000313" key="3">
    <source>
        <dbReference type="Proteomes" id="UP001551011"/>
    </source>
</evidence>
<keyword evidence="3" id="KW-1185">Reference proteome</keyword>
<dbReference type="InterPro" id="IPR016181">
    <property type="entry name" value="Acyl_CoA_acyltransferase"/>
</dbReference>
<feature type="domain" description="N-acetyltransferase" evidence="1">
    <location>
        <begin position="32"/>
        <end position="177"/>
    </location>
</feature>
<dbReference type="Proteomes" id="UP001551011">
    <property type="component" value="Unassembled WGS sequence"/>
</dbReference>
<dbReference type="CDD" id="cd04301">
    <property type="entry name" value="NAT_SF"/>
    <property type="match status" value="1"/>
</dbReference>
<dbReference type="SUPFAM" id="SSF55729">
    <property type="entry name" value="Acyl-CoA N-acyltransferases (Nat)"/>
    <property type="match status" value="1"/>
</dbReference>
<organism evidence="2 3">
    <name type="scientific">Streptomyces flaveolus</name>
    <dbReference type="NCBI Taxonomy" id="67297"/>
    <lineage>
        <taxon>Bacteria</taxon>
        <taxon>Bacillati</taxon>
        <taxon>Actinomycetota</taxon>
        <taxon>Actinomycetes</taxon>
        <taxon>Kitasatosporales</taxon>
        <taxon>Streptomycetaceae</taxon>
        <taxon>Streptomyces</taxon>
    </lineage>
</organism>
<dbReference type="Gene3D" id="3.40.630.30">
    <property type="match status" value="1"/>
</dbReference>
<protein>
    <submittedName>
        <fullName evidence="2">GNAT family N-acetyltransferase</fullName>
    </submittedName>
</protein>
<evidence type="ECO:0000313" key="2">
    <source>
        <dbReference type="EMBL" id="MEU5713033.1"/>
    </source>
</evidence>
<reference evidence="2 3" key="1">
    <citation type="submission" date="2024-06" db="EMBL/GenBank/DDBJ databases">
        <title>The Natural Products Discovery Center: Release of the First 8490 Sequenced Strains for Exploring Actinobacteria Biosynthetic Diversity.</title>
        <authorList>
            <person name="Kalkreuter E."/>
            <person name="Kautsar S.A."/>
            <person name="Yang D."/>
            <person name="Bader C.D."/>
            <person name="Teijaro C.N."/>
            <person name="Fluegel L."/>
            <person name="Davis C.M."/>
            <person name="Simpson J.R."/>
            <person name="Lauterbach L."/>
            <person name="Steele A.D."/>
            <person name="Gui C."/>
            <person name="Meng S."/>
            <person name="Li G."/>
            <person name="Viehrig K."/>
            <person name="Ye F."/>
            <person name="Su P."/>
            <person name="Kiefer A.F."/>
            <person name="Nichols A."/>
            <person name="Cepeda A.J."/>
            <person name="Yan W."/>
            <person name="Fan B."/>
            <person name="Jiang Y."/>
            <person name="Adhikari A."/>
            <person name="Zheng C.-J."/>
            <person name="Schuster L."/>
            <person name="Cowan T.M."/>
            <person name="Smanski M.J."/>
            <person name="Chevrette M.G."/>
            <person name="De Carvalho L.P.S."/>
            <person name="Shen B."/>
        </authorList>
    </citation>
    <scope>NUCLEOTIDE SEQUENCE [LARGE SCALE GENOMIC DNA]</scope>
    <source>
        <strain evidence="2 3">NPDC020594</strain>
    </source>
</reference>
<dbReference type="PROSITE" id="PS51186">
    <property type="entry name" value="GNAT"/>
    <property type="match status" value="1"/>
</dbReference>
<gene>
    <name evidence="2" type="ORF">AB0H04_40510</name>
</gene>
<accession>A0ABV3AM60</accession>
<dbReference type="InterPro" id="IPR000182">
    <property type="entry name" value="GNAT_dom"/>
</dbReference>